<feature type="non-terminal residue" evidence="2">
    <location>
        <position position="1"/>
    </location>
</feature>
<dbReference type="Pfam" id="PF23090">
    <property type="entry name" value="MBTPS1_4th"/>
    <property type="match status" value="1"/>
</dbReference>
<evidence type="ECO:0000259" key="1">
    <source>
        <dbReference type="Pfam" id="PF23090"/>
    </source>
</evidence>
<name>A0A101HPA5_9BACT</name>
<evidence type="ECO:0000313" key="3">
    <source>
        <dbReference type="Proteomes" id="UP000054092"/>
    </source>
</evidence>
<dbReference type="InterPro" id="IPR057032">
    <property type="entry name" value="MBTPS1_4th"/>
</dbReference>
<dbReference type="PATRIC" id="fig|1184387.3.peg.1314"/>
<reference evidence="3" key="1">
    <citation type="journal article" date="2015" name="MBio">
        <title>Genome-Resolved Metagenomic Analysis Reveals Roles for Candidate Phyla and Other Microbial Community Members in Biogeochemical Transformations in Oil Reservoirs.</title>
        <authorList>
            <person name="Hu P."/>
            <person name="Tom L."/>
            <person name="Singh A."/>
            <person name="Thomas B.C."/>
            <person name="Baker B.J."/>
            <person name="Piceno Y.M."/>
            <person name="Andersen G.L."/>
            <person name="Banfield J.F."/>
        </authorList>
    </citation>
    <scope>NUCLEOTIDE SEQUENCE [LARGE SCALE GENOMIC DNA]</scope>
</reference>
<protein>
    <recommendedName>
        <fullName evidence="1">MBTPS1 fourth domain-containing protein</fullName>
    </recommendedName>
</protein>
<gene>
    <name evidence="2" type="ORF">XD94_0913</name>
</gene>
<comment type="caution">
    <text evidence="2">The sequence shown here is derived from an EMBL/GenBank/DDBJ whole genome shotgun (WGS) entry which is preliminary data.</text>
</comment>
<dbReference type="Proteomes" id="UP000054092">
    <property type="component" value="Unassembled WGS sequence"/>
</dbReference>
<proteinExistence type="predicted"/>
<evidence type="ECO:0000313" key="2">
    <source>
        <dbReference type="EMBL" id="KUK80543.1"/>
    </source>
</evidence>
<dbReference type="EMBL" id="LGGP01000141">
    <property type="protein sequence ID" value="KUK80543.1"/>
    <property type="molecule type" value="Genomic_DNA"/>
</dbReference>
<accession>A0A101HPA5</accession>
<feature type="domain" description="MBTPS1 fourth" evidence="1">
    <location>
        <begin position="27"/>
        <end position="93"/>
    </location>
</feature>
<sequence>SGPKVPKSLLIDDIHSNYTEEFEPSKRYETLIQEFRGKGYTVDLASVKGFSPENYGVVLVATPGDAFSAGEIADLSALLSRGGKIIVLGEWFEYYDNTILNTLLSALGIDIQFSNNKIVDESNNYGLVEYWVTTSLFESHRITSGLDEIALFGAC</sequence>
<organism evidence="2 3">
    <name type="scientific">Mesotoga prima</name>
    <dbReference type="NCBI Taxonomy" id="1184387"/>
    <lineage>
        <taxon>Bacteria</taxon>
        <taxon>Thermotogati</taxon>
        <taxon>Thermotogota</taxon>
        <taxon>Thermotogae</taxon>
        <taxon>Kosmotogales</taxon>
        <taxon>Kosmotogaceae</taxon>
        <taxon>Mesotoga</taxon>
    </lineage>
</organism>
<dbReference type="AlphaFoldDB" id="A0A101HPA5"/>